<dbReference type="RefSeq" id="XP_053542099.1">
    <property type="nucleotide sequence ID" value="XM_053686124.1"/>
</dbReference>
<protein>
    <recommendedName>
        <fullName evidence="1">Gypsy retrotransposon integrase-like protein 1</fullName>
    </recommendedName>
</protein>
<name>A0A9F7TLZ2_ICTPU</name>
<evidence type="ECO:0000259" key="2">
    <source>
        <dbReference type="Pfam" id="PF17921"/>
    </source>
</evidence>
<gene>
    <name evidence="4" type="primary">LOC108275809</name>
</gene>
<evidence type="ECO:0000256" key="1">
    <source>
        <dbReference type="ARBA" id="ARBA00039658"/>
    </source>
</evidence>
<dbReference type="AlphaFoldDB" id="A0A9F7TLZ2"/>
<dbReference type="InterPro" id="IPR041588">
    <property type="entry name" value="Integrase_H2C2"/>
</dbReference>
<evidence type="ECO:0000313" key="3">
    <source>
        <dbReference type="Proteomes" id="UP000221080"/>
    </source>
</evidence>
<evidence type="ECO:0000313" key="4">
    <source>
        <dbReference type="RefSeq" id="XP_053542099.1"/>
    </source>
</evidence>
<organism evidence="3 4">
    <name type="scientific">Ictalurus punctatus</name>
    <name type="common">Channel catfish</name>
    <name type="synonym">Silurus punctatus</name>
    <dbReference type="NCBI Taxonomy" id="7998"/>
    <lineage>
        <taxon>Eukaryota</taxon>
        <taxon>Metazoa</taxon>
        <taxon>Chordata</taxon>
        <taxon>Craniata</taxon>
        <taxon>Vertebrata</taxon>
        <taxon>Euteleostomi</taxon>
        <taxon>Actinopterygii</taxon>
        <taxon>Neopterygii</taxon>
        <taxon>Teleostei</taxon>
        <taxon>Ostariophysi</taxon>
        <taxon>Siluriformes</taxon>
        <taxon>Ictaluridae</taxon>
        <taxon>Ictalurus</taxon>
    </lineage>
</organism>
<dbReference type="OrthoDB" id="8187670at2759"/>
<sequence length="343" mass="39590">MKTLEFYHMLQKYLAEGEFFPNCSRRVRSDIRRACDKFIIKDGRLYYVGPNKTYMRLVVMTEDEKRFALNECHDNSETGNHHGVRGTRNRVIAGYYWPTLIKDVTEWVKSCERCQSNTSKMGMPAMHAAKKPVPVKVLVTHVPVADEVCPSVDLCQVQEEDLHQSSIITTIDGATSSEEIKPYFRVVLGKVRTLLDPPLAQQLLGKNNNEQSTQTSHTPHTHDTTEQEADVNYIYKRYLLQELEVRKADLQYTKLKIRKLELEIKKMEKEEYLYTCSFEEAWGAVGGSVHPTVKFRGVEVRALCGTLEFFYLLSTLTHHVFIEFALCTDTSSCWNRFGPLKFQ</sequence>
<reference evidence="4" key="2">
    <citation type="submission" date="2025-08" db="UniProtKB">
        <authorList>
            <consortium name="RefSeq"/>
        </authorList>
    </citation>
    <scope>IDENTIFICATION</scope>
    <source>
        <tissue evidence="4">Blood</tissue>
    </source>
</reference>
<accession>A0A9F7TLZ2</accession>
<dbReference type="GeneID" id="108275809"/>
<keyword evidence="3" id="KW-1185">Reference proteome</keyword>
<dbReference type="Gene3D" id="1.10.340.70">
    <property type="match status" value="1"/>
</dbReference>
<feature type="domain" description="Integrase zinc-binding" evidence="2">
    <location>
        <begin position="68"/>
        <end position="118"/>
    </location>
</feature>
<proteinExistence type="predicted"/>
<dbReference type="FunFam" id="1.10.340.70:FF:000001">
    <property type="entry name" value="Retrovirus-related Pol polyprotein from transposon gypsy-like Protein"/>
    <property type="match status" value="1"/>
</dbReference>
<dbReference type="Proteomes" id="UP000221080">
    <property type="component" value="Chromosome 15"/>
</dbReference>
<dbReference type="Pfam" id="PF17921">
    <property type="entry name" value="Integrase_H2C2"/>
    <property type="match status" value="1"/>
</dbReference>
<reference evidence="3" key="1">
    <citation type="journal article" date="2016" name="Nat. Commun.">
        <title>The channel catfish genome sequence provides insights into the evolution of scale formation in teleosts.</title>
        <authorList>
            <person name="Liu Z."/>
            <person name="Liu S."/>
            <person name="Yao J."/>
            <person name="Bao L."/>
            <person name="Zhang J."/>
            <person name="Li Y."/>
            <person name="Jiang C."/>
            <person name="Sun L."/>
            <person name="Wang R."/>
            <person name="Zhang Y."/>
            <person name="Zhou T."/>
            <person name="Zeng Q."/>
            <person name="Fu Q."/>
            <person name="Gao S."/>
            <person name="Li N."/>
            <person name="Koren S."/>
            <person name="Jiang Y."/>
            <person name="Zimin A."/>
            <person name="Xu P."/>
            <person name="Phillippy A.M."/>
            <person name="Geng X."/>
            <person name="Song L."/>
            <person name="Sun F."/>
            <person name="Li C."/>
            <person name="Wang X."/>
            <person name="Chen A."/>
            <person name="Jin Y."/>
            <person name="Yuan Z."/>
            <person name="Yang Y."/>
            <person name="Tan S."/>
            <person name="Peatman E."/>
            <person name="Lu J."/>
            <person name="Qin Z."/>
            <person name="Dunham R."/>
            <person name="Li Z."/>
            <person name="Sonstegard T."/>
            <person name="Feng J."/>
            <person name="Danzmann R.G."/>
            <person name="Schroeder S."/>
            <person name="Scheffler B."/>
            <person name="Duke M.V."/>
            <person name="Ballard L."/>
            <person name="Kucuktas H."/>
            <person name="Kaltenboeck L."/>
            <person name="Liu H."/>
            <person name="Armbruster J."/>
            <person name="Xie Y."/>
            <person name="Kirby M.L."/>
            <person name="Tian Y."/>
            <person name="Flanagan M.E."/>
            <person name="Mu W."/>
            <person name="Waldbieser G.C."/>
        </authorList>
    </citation>
    <scope>NUCLEOTIDE SEQUENCE [LARGE SCALE GENOMIC DNA]</scope>
    <source>
        <strain evidence="3">SDA103</strain>
    </source>
</reference>